<dbReference type="InterPro" id="IPR044139">
    <property type="entry name" value="CysN_NoDQ_III"/>
</dbReference>
<dbReference type="InterPro" id="IPR041757">
    <property type="entry name" value="CysN_GTP-bd"/>
</dbReference>
<reference evidence="9 10" key="1">
    <citation type="submission" date="2016-11" db="EMBL/GenBank/DDBJ databases">
        <authorList>
            <person name="Jaros S."/>
            <person name="Januszkiewicz K."/>
            <person name="Wedrychowicz H."/>
        </authorList>
    </citation>
    <scope>NUCLEOTIDE SEQUENCE [LARGE SCALE GENOMIC DNA]</scope>
    <source>
        <strain evidence="9 10">DSM 46144</strain>
    </source>
</reference>
<dbReference type="OrthoDB" id="9804504at2"/>
<keyword evidence="2 9" id="KW-0808">Transferase</keyword>
<name>A0A1M7RP57_9ACTN</name>
<evidence type="ECO:0000313" key="9">
    <source>
        <dbReference type="EMBL" id="SHN48009.1"/>
    </source>
</evidence>
<dbReference type="InterPro" id="IPR031157">
    <property type="entry name" value="G_TR_CS"/>
</dbReference>
<feature type="region of interest" description="Disordered" evidence="7">
    <location>
        <begin position="423"/>
        <end position="452"/>
    </location>
</feature>
<accession>A0A1M7RP57</accession>
<keyword evidence="6" id="KW-0342">GTP-binding</keyword>
<proteinExistence type="predicted"/>
<dbReference type="CDD" id="cd04095">
    <property type="entry name" value="CysN_NoDQ_III"/>
    <property type="match status" value="1"/>
</dbReference>
<evidence type="ECO:0000313" key="10">
    <source>
        <dbReference type="Proteomes" id="UP000184440"/>
    </source>
</evidence>
<dbReference type="EC" id="2.7.7.4" evidence="1"/>
<keyword evidence="4" id="KW-0547">Nucleotide-binding</keyword>
<evidence type="ECO:0000256" key="1">
    <source>
        <dbReference type="ARBA" id="ARBA00012391"/>
    </source>
</evidence>
<evidence type="ECO:0000256" key="4">
    <source>
        <dbReference type="ARBA" id="ARBA00022741"/>
    </source>
</evidence>
<evidence type="ECO:0000256" key="5">
    <source>
        <dbReference type="ARBA" id="ARBA00022840"/>
    </source>
</evidence>
<keyword evidence="10" id="KW-1185">Reference proteome</keyword>
<keyword evidence="3 9" id="KW-0548">Nucleotidyltransferase</keyword>
<dbReference type="InterPro" id="IPR054696">
    <property type="entry name" value="GTP-eEF1A_C"/>
</dbReference>
<feature type="compositionally biased region" description="Basic and acidic residues" evidence="7">
    <location>
        <begin position="423"/>
        <end position="441"/>
    </location>
</feature>
<evidence type="ECO:0000259" key="8">
    <source>
        <dbReference type="PROSITE" id="PS51722"/>
    </source>
</evidence>
<evidence type="ECO:0000256" key="7">
    <source>
        <dbReference type="SAM" id="MobiDB-lite"/>
    </source>
</evidence>
<dbReference type="InterPro" id="IPR050100">
    <property type="entry name" value="TRAFAC_GTPase_members"/>
</dbReference>
<dbReference type="FunFam" id="3.40.50.300:FF:000119">
    <property type="entry name" value="Sulfate adenylyltransferase subunit 1"/>
    <property type="match status" value="1"/>
</dbReference>
<dbReference type="PANTHER" id="PTHR23115">
    <property type="entry name" value="TRANSLATION FACTOR"/>
    <property type="match status" value="1"/>
</dbReference>
<gene>
    <name evidence="9" type="ORF">SAMN05443668_1328</name>
</gene>
<dbReference type="InterPro" id="IPR000795">
    <property type="entry name" value="T_Tr_GTP-bd_dom"/>
</dbReference>
<dbReference type="Proteomes" id="UP000184440">
    <property type="component" value="Unassembled WGS sequence"/>
</dbReference>
<protein>
    <recommendedName>
        <fullName evidence="1">sulfate adenylyltransferase</fullName>
        <ecNumber evidence="1">2.7.7.4</ecNumber>
    </recommendedName>
</protein>
<dbReference type="SUPFAM" id="SSF52540">
    <property type="entry name" value="P-loop containing nucleoside triphosphate hydrolases"/>
    <property type="match status" value="1"/>
</dbReference>
<dbReference type="GO" id="GO:0006790">
    <property type="term" value="P:sulfur compound metabolic process"/>
    <property type="evidence" value="ECO:0007669"/>
    <property type="project" value="InterPro"/>
</dbReference>
<organism evidence="9 10">
    <name type="scientific">Cryptosporangium aurantiacum</name>
    <dbReference type="NCBI Taxonomy" id="134849"/>
    <lineage>
        <taxon>Bacteria</taxon>
        <taxon>Bacillati</taxon>
        <taxon>Actinomycetota</taxon>
        <taxon>Actinomycetes</taxon>
        <taxon>Cryptosporangiales</taxon>
        <taxon>Cryptosporangiaceae</taxon>
        <taxon>Cryptosporangium</taxon>
    </lineage>
</organism>
<dbReference type="PROSITE" id="PS51722">
    <property type="entry name" value="G_TR_2"/>
    <property type="match status" value="1"/>
</dbReference>
<evidence type="ECO:0000256" key="6">
    <source>
        <dbReference type="ARBA" id="ARBA00023134"/>
    </source>
</evidence>
<dbReference type="Gene3D" id="3.40.50.300">
    <property type="entry name" value="P-loop containing nucleotide triphosphate hydrolases"/>
    <property type="match status" value="1"/>
</dbReference>
<dbReference type="PRINTS" id="PR00315">
    <property type="entry name" value="ELONGATNFCT"/>
</dbReference>
<dbReference type="InterPro" id="IPR011779">
    <property type="entry name" value="SO4_adenylTrfase_lsu"/>
</dbReference>
<dbReference type="InterPro" id="IPR027417">
    <property type="entry name" value="P-loop_NTPase"/>
</dbReference>
<evidence type="ECO:0000256" key="3">
    <source>
        <dbReference type="ARBA" id="ARBA00022695"/>
    </source>
</evidence>
<dbReference type="Pfam" id="PF00009">
    <property type="entry name" value="GTP_EFTU"/>
    <property type="match status" value="1"/>
</dbReference>
<sequence length="452" mass="48036">MTLLESPKRAAGATGLIRVATAGSVDDGKSTLVGRLLYDGKAVLADTLQAVSSASRARGAELDLSLLVDGLRSEREQGITIDVAHRYLSTEARDVVLVDCPGHVEYTRNTVTGMSSADVALLLVDVRNGLVEQTRRHAAVAALLRVPHLILAVNKIDLVDYDEDAFAQVVADAEAYAKEVGIAEVTAVPVSAKAGDNVTTRSEHTPWYTGPTLLELLASVEVPVRANAPLRLPVQWVARGDGPRRYTGTVASGIARPGDEVLVQPAGRRTRIVAVEDADGSLDAAGEGAAVAVTLADDLHVGRGELIVAADAPAEVLREFVADLAVVGERPVVAGDRVLVRHTGKLVRGLVREVTDTVDIDTGRRRPADRLETNDIGRATIAVAEPLAVDAYGHDRTTGAALLLAERTGDAIAAVLVRRLEERPLEERPLEEGPPEQRRPLEQGPLDQGENR</sequence>
<dbReference type="EMBL" id="FRCS01000032">
    <property type="protein sequence ID" value="SHN48009.1"/>
    <property type="molecule type" value="Genomic_DNA"/>
</dbReference>
<feature type="domain" description="Tr-type G" evidence="8">
    <location>
        <begin position="14"/>
        <end position="230"/>
    </location>
</feature>
<dbReference type="CDD" id="cd04166">
    <property type="entry name" value="CysN_ATPS"/>
    <property type="match status" value="1"/>
</dbReference>
<dbReference type="Pfam" id="PF22594">
    <property type="entry name" value="GTP-eEF1A_C"/>
    <property type="match status" value="1"/>
</dbReference>
<dbReference type="STRING" id="134849.SAMN05443668_1328"/>
<dbReference type="NCBIfam" id="TIGR02034">
    <property type="entry name" value="CysN"/>
    <property type="match status" value="1"/>
</dbReference>
<dbReference type="SUPFAM" id="SSF50465">
    <property type="entry name" value="EF-Tu/eEF-1alpha/eIF2-gamma C-terminal domain"/>
    <property type="match status" value="1"/>
</dbReference>
<dbReference type="SUPFAM" id="SSF50447">
    <property type="entry name" value="Translation proteins"/>
    <property type="match status" value="1"/>
</dbReference>
<evidence type="ECO:0000256" key="2">
    <source>
        <dbReference type="ARBA" id="ARBA00022679"/>
    </source>
</evidence>
<dbReference type="RefSeq" id="WP_073266405.1">
    <property type="nucleotide sequence ID" value="NZ_FRCS01000032.1"/>
</dbReference>
<dbReference type="InterPro" id="IPR009000">
    <property type="entry name" value="Transl_B-barrel_sf"/>
</dbReference>
<dbReference type="GO" id="GO:0004781">
    <property type="term" value="F:sulfate adenylyltransferase (ATP) activity"/>
    <property type="evidence" value="ECO:0007669"/>
    <property type="project" value="UniProtKB-EC"/>
</dbReference>
<dbReference type="GO" id="GO:0003924">
    <property type="term" value="F:GTPase activity"/>
    <property type="evidence" value="ECO:0007669"/>
    <property type="project" value="InterPro"/>
</dbReference>
<dbReference type="GO" id="GO:0005525">
    <property type="term" value="F:GTP binding"/>
    <property type="evidence" value="ECO:0007669"/>
    <property type="project" value="UniProtKB-KW"/>
</dbReference>
<dbReference type="Gene3D" id="2.40.30.10">
    <property type="entry name" value="Translation factors"/>
    <property type="match status" value="2"/>
</dbReference>
<dbReference type="GO" id="GO:0005524">
    <property type="term" value="F:ATP binding"/>
    <property type="evidence" value="ECO:0007669"/>
    <property type="project" value="UniProtKB-KW"/>
</dbReference>
<dbReference type="PROSITE" id="PS00301">
    <property type="entry name" value="G_TR_1"/>
    <property type="match status" value="1"/>
</dbReference>
<dbReference type="AlphaFoldDB" id="A0A1M7RP57"/>
<keyword evidence="5" id="KW-0067">ATP-binding</keyword>
<dbReference type="InterPro" id="IPR009001">
    <property type="entry name" value="Transl_elong_EF1A/Init_IF2_C"/>
</dbReference>